<name>B9TBW7_RICCO</name>
<sequence>MDSIASYSSLFRWQPAEYAHGALDDHRNAWVASSRLQLFKRASIKPKRFISTSNCETVTDSRRRRTTIEKRCYSGLNVTCFKSSIRECRQIQRFWEWTVNMKIDSAQPLYAPSGAQGVRVSDGSAGNLFSTAMHEATVSNIKTKAPSGSLSPPNQSPNVLSLFQPARRASFNERALGLRAYRQELLASNIANADTPGYKAVDIDINEALRTGKSKDDAPLLYRMPAQGSVDGNTVDMDVERAEFSQNAVMYEYTVDRVRGYYKMMDDLLKNTPY</sequence>
<keyword evidence="3" id="KW-1185">Reference proteome</keyword>
<dbReference type="STRING" id="3988.B9TBW7"/>
<dbReference type="Proteomes" id="UP000008311">
    <property type="component" value="Unassembled WGS sequence"/>
</dbReference>
<dbReference type="InterPro" id="IPR001444">
    <property type="entry name" value="Flag_bb_rod_N"/>
</dbReference>
<evidence type="ECO:0000259" key="1">
    <source>
        <dbReference type="Pfam" id="PF00460"/>
    </source>
</evidence>
<accession>B9TBW7</accession>
<dbReference type="PANTHER" id="PTHR30435:SF12">
    <property type="entry name" value="FLAGELLAR BASAL BODY ROD PROTEIN FLGB"/>
    <property type="match status" value="1"/>
</dbReference>
<evidence type="ECO:0000313" key="3">
    <source>
        <dbReference type="Proteomes" id="UP000008311"/>
    </source>
</evidence>
<evidence type="ECO:0000313" key="2">
    <source>
        <dbReference type="EMBL" id="EEF26647.1"/>
    </source>
</evidence>
<feature type="domain" description="Flagellar basal body rod protein N-terminal" evidence="1">
    <location>
        <begin position="174"/>
        <end position="199"/>
    </location>
</feature>
<reference evidence="3" key="1">
    <citation type="journal article" date="2010" name="Nat. Biotechnol.">
        <title>Draft genome sequence of the oilseed species Ricinus communis.</title>
        <authorList>
            <person name="Chan A.P."/>
            <person name="Crabtree J."/>
            <person name="Zhao Q."/>
            <person name="Lorenzi H."/>
            <person name="Orvis J."/>
            <person name="Puiu D."/>
            <person name="Melake-Berhan A."/>
            <person name="Jones K.M."/>
            <person name="Redman J."/>
            <person name="Chen G."/>
            <person name="Cahoon E.B."/>
            <person name="Gedil M."/>
            <person name="Stanke M."/>
            <person name="Haas B.J."/>
            <person name="Wortman J.R."/>
            <person name="Fraser-Liggett C.M."/>
            <person name="Ravel J."/>
            <person name="Rabinowicz P.D."/>
        </authorList>
    </citation>
    <scope>NUCLEOTIDE SEQUENCE [LARGE SCALE GENOMIC DNA]</scope>
    <source>
        <strain evidence="3">cv. Hale</strain>
    </source>
</reference>
<protein>
    <recommendedName>
        <fullName evidence="1">Flagellar basal body rod protein N-terminal domain-containing protein</fullName>
    </recommendedName>
</protein>
<dbReference type="InterPro" id="IPR019776">
    <property type="entry name" value="Flagellar_basal_body_rod_CS"/>
</dbReference>
<dbReference type="InParanoid" id="B9TBW7"/>
<dbReference type="Pfam" id="PF00460">
    <property type="entry name" value="Flg_bb_rod"/>
    <property type="match status" value="1"/>
</dbReference>
<dbReference type="AlphaFoldDB" id="B9TBW7"/>
<dbReference type="EMBL" id="EQ976810">
    <property type="protein sequence ID" value="EEF26647.1"/>
    <property type="molecule type" value="Genomic_DNA"/>
</dbReference>
<proteinExistence type="predicted"/>
<gene>
    <name evidence="2" type="ORF">RCOM_0156230</name>
</gene>
<organism evidence="2 3">
    <name type="scientific">Ricinus communis</name>
    <name type="common">Castor bean</name>
    <dbReference type="NCBI Taxonomy" id="3988"/>
    <lineage>
        <taxon>Eukaryota</taxon>
        <taxon>Viridiplantae</taxon>
        <taxon>Streptophyta</taxon>
        <taxon>Embryophyta</taxon>
        <taxon>Tracheophyta</taxon>
        <taxon>Spermatophyta</taxon>
        <taxon>Magnoliopsida</taxon>
        <taxon>eudicotyledons</taxon>
        <taxon>Gunneridae</taxon>
        <taxon>Pentapetalae</taxon>
        <taxon>rosids</taxon>
        <taxon>fabids</taxon>
        <taxon>Malpighiales</taxon>
        <taxon>Euphorbiaceae</taxon>
        <taxon>Acalyphoideae</taxon>
        <taxon>Acalypheae</taxon>
        <taxon>Ricinus</taxon>
    </lineage>
</organism>
<dbReference type="PROSITE" id="PS00588">
    <property type="entry name" value="FLAGELLA_BB_ROD"/>
    <property type="match status" value="1"/>
</dbReference>
<dbReference type="PANTHER" id="PTHR30435">
    <property type="entry name" value="FLAGELLAR PROTEIN"/>
    <property type="match status" value="1"/>
</dbReference>